<dbReference type="OrthoDB" id="4828169at2"/>
<evidence type="ECO:0008006" key="4">
    <source>
        <dbReference type="Google" id="ProtNLM"/>
    </source>
</evidence>
<evidence type="ECO:0000313" key="2">
    <source>
        <dbReference type="EMBL" id="NYI39927.1"/>
    </source>
</evidence>
<proteinExistence type="predicted"/>
<dbReference type="EMBL" id="JACBZO010000001">
    <property type="protein sequence ID" value="NYI39927.1"/>
    <property type="molecule type" value="Genomic_DNA"/>
</dbReference>
<evidence type="ECO:0000313" key="3">
    <source>
        <dbReference type="Proteomes" id="UP000547973"/>
    </source>
</evidence>
<accession>A0A7Y9Z6X2</accession>
<organism evidence="2 3">
    <name type="scientific">Demequina lutea</name>
    <dbReference type="NCBI Taxonomy" id="431489"/>
    <lineage>
        <taxon>Bacteria</taxon>
        <taxon>Bacillati</taxon>
        <taxon>Actinomycetota</taxon>
        <taxon>Actinomycetes</taxon>
        <taxon>Micrococcales</taxon>
        <taxon>Demequinaceae</taxon>
        <taxon>Demequina</taxon>
    </lineage>
</organism>
<protein>
    <recommendedName>
        <fullName evidence="4">WXG100 family type VII secretion target</fullName>
    </recommendedName>
</protein>
<reference evidence="2 3" key="1">
    <citation type="submission" date="2020-07" db="EMBL/GenBank/DDBJ databases">
        <title>Sequencing the genomes of 1000 actinobacteria strains.</title>
        <authorList>
            <person name="Klenk H.-P."/>
        </authorList>
    </citation>
    <scope>NUCLEOTIDE SEQUENCE [LARGE SCALE GENOMIC DNA]</scope>
    <source>
        <strain evidence="2 3">DSM 19970</strain>
    </source>
</reference>
<name>A0A7Y9Z6X2_9MICO</name>
<dbReference type="RefSeq" id="WP_062075631.1">
    <property type="nucleotide sequence ID" value="NZ_BBRC01000012.1"/>
</dbReference>
<dbReference type="AlphaFoldDB" id="A0A7Y9Z6X2"/>
<dbReference type="Proteomes" id="UP000547973">
    <property type="component" value="Unassembled WGS sequence"/>
</dbReference>
<sequence length="113" mass="11954">MSDLVIRSDALHSQARRVRSIAADLAAAHSQADAAAAAVGHQDLARTVRDFGSQWDIHRQRFIDDVTTLADVFDAINNTMADLEGNMASHMRGAARQATAAMPSPAASGGQGR</sequence>
<gene>
    <name evidence="2" type="ORF">BKA03_000046</name>
</gene>
<keyword evidence="3" id="KW-1185">Reference proteome</keyword>
<comment type="caution">
    <text evidence="2">The sequence shown here is derived from an EMBL/GenBank/DDBJ whole genome shotgun (WGS) entry which is preliminary data.</text>
</comment>
<evidence type="ECO:0000256" key="1">
    <source>
        <dbReference type="SAM" id="MobiDB-lite"/>
    </source>
</evidence>
<feature type="region of interest" description="Disordered" evidence="1">
    <location>
        <begin position="91"/>
        <end position="113"/>
    </location>
</feature>